<protein>
    <submittedName>
        <fullName evidence="6">Class B sortase</fullName>
    </submittedName>
    <submittedName>
        <fullName evidence="5">Sortase B</fullName>
    </submittedName>
</protein>
<evidence type="ECO:0000256" key="1">
    <source>
        <dbReference type="ARBA" id="ARBA00022801"/>
    </source>
</evidence>
<dbReference type="Gene3D" id="2.40.260.10">
    <property type="entry name" value="Sortase"/>
    <property type="match status" value="1"/>
</dbReference>
<reference evidence="5 7" key="1">
    <citation type="journal article" date="2014" name="Int. J. Syst. Evol. Microbiol.">
        <title>Complete genome of a new Firmicutes species belonging to the dominant human colonic microbiota ('Ruminococcus bicirculans') reveals two chromosomes and a selective capacity to utilize plant glucans.</title>
        <authorList>
            <consortium name="NISC Comparative Sequencing Program"/>
            <person name="Wegmann U."/>
            <person name="Louis P."/>
            <person name="Goesmann A."/>
            <person name="Henrissat B."/>
            <person name="Duncan S.H."/>
            <person name="Flint H.J."/>
        </authorList>
    </citation>
    <scope>NUCLEOTIDE SEQUENCE [LARGE SCALE GENOMIC DNA]</scope>
    <source>
        <strain evidence="5 7">80/3</strain>
    </source>
</reference>
<keyword evidence="7" id="KW-1185">Reference proteome</keyword>
<sequence length="263" mass="29518">MTKKTKAIRTIAAVTAAALLGGGIYLLVKNDVAQKINWQDILIYAPTPIARETLDEAVNNSSDKPSADRVPEDTKKELTAQVRQLSNEHSDSVAWLYIPGTNIDYPVMQSEDNEYYAHRAADGSYLYAGSLFMDYRCSSDFSDFNSVIYGHNMGNGTMFADIPNYENEEYFMEHSYGWLTTDDNVRLIDFFAVARTTDTSGLYLADPTFEEWDLQLRNCASIYKEIGISEEDNLITLSTCTSAEGNSRTILVGKIIENREDDV</sequence>
<evidence type="ECO:0000313" key="7">
    <source>
        <dbReference type="Proteomes" id="UP000027600"/>
    </source>
</evidence>
<feature type="transmembrane region" description="Helical" evidence="4">
    <location>
        <begin position="7"/>
        <end position="28"/>
    </location>
</feature>
<dbReference type="SUPFAM" id="SSF63817">
    <property type="entry name" value="Sortase"/>
    <property type="match status" value="1"/>
</dbReference>
<dbReference type="InterPro" id="IPR023365">
    <property type="entry name" value="Sortase_dom-sf"/>
</dbReference>
<proteinExistence type="predicted"/>
<keyword evidence="4" id="KW-1133">Transmembrane helix</keyword>
<evidence type="ECO:0000256" key="2">
    <source>
        <dbReference type="PIRSR" id="PIRSR605754-1"/>
    </source>
</evidence>
<dbReference type="GO" id="GO:0016787">
    <property type="term" value="F:hydrolase activity"/>
    <property type="evidence" value="ECO:0007669"/>
    <property type="project" value="UniProtKB-KW"/>
</dbReference>
<dbReference type="Proteomes" id="UP001206236">
    <property type="component" value="Unassembled WGS sequence"/>
</dbReference>
<organism evidence="6 8">
    <name type="scientific">Ruminococcus bicirculans</name>
    <name type="common">ex Wegman et al. 2014</name>
    <dbReference type="NCBI Taxonomy" id="1160721"/>
    <lineage>
        <taxon>Bacteria</taxon>
        <taxon>Bacillati</taxon>
        <taxon>Bacillota</taxon>
        <taxon>Clostridia</taxon>
        <taxon>Eubacteriales</taxon>
        <taxon>Oscillospiraceae</taxon>
        <taxon>Ruminococcus</taxon>
    </lineage>
</organism>
<dbReference type="RefSeq" id="WP_051706983.1">
    <property type="nucleotide sequence ID" value="NZ_DAWALU010000121.1"/>
</dbReference>
<dbReference type="Pfam" id="PF04203">
    <property type="entry name" value="Sortase"/>
    <property type="match status" value="1"/>
</dbReference>
<dbReference type="EMBL" id="JANGCN010000054">
    <property type="protein sequence ID" value="MCQ5154334.1"/>
    <property type="molecule type" value="Genomic_DNA"/>
</dbReference>
<keyword evidence="4" id="KW-0472">Membrane</keyword>
<dbReference type="KEGG" id="rus:RBI_II00594"/>
<keyword evidence="4" id="KW-0812">Transmembrane</keyword>
<evidence type="ECO:0000313" key="6">
    <source>
        <dbReference type="EMBL" id="MCQ5154334.1"/>
    </source>
</evidence>
<reference evidence="6" key="2">
    <citation type="submission" date="2022-06" db="EMBL/GenBank/DDBJ databases">
        <title>Isolation of gut microbiota from human fecal samples.</title>
        <authorList>
            <person name="Pamer E.G."/>
            <person name="Barat B."/>
            <person name="Waligurski E."/>
            <person name="Medina S."/>
            <person name="Paddock L."/>
            <person name="Mostad J."/>
        </authorList>
    </citation>
    <scope>NUCLEOTIDE SEQUENCE</scope>
    <source>
        <strain evidence="6">DFI.5.57</strain>
    </source>
</reference>
<name>A0AAW5KL92_9FIRM</name>
<dbReference type="AlphaFoldDB" id="A0AAW5KL92"/>
<evidence type="ECO:0000256" key="3">
    <source>
        <dbReference type="SAM" id="MobiDB-lite"/>
    </source>
</evidence>
<dbReference type="InterPro" id="IPR009835">
    <property type="entry name" value="SrtB"/>
</dbReference>
<dbReference type="InterPro" id="IPR005754">
    <property type="entry name" value="Sortase"/>
</dbReference>
<evidence type="ECO:0000313" key="8">
    <source>
        <dbReference type="Proteomes" id="UP001206236"/>
    </source>
</evidence>
<evidence type="ECO:0000256" key="4">
    <source>
        <dbReference type="SAM" id="Phobius"/>
    </source>
</evidence>
<feature type="region of interest" description="Disordered" evidence="3">
    <location>
        <begin position="57"/>
        <end position="77"/>
    </location>
</feature>
<gene>
    <name evidence="5" type="primary">srtB2</name>
    <name evidence="6" type="ORF">NE632_13630</name>
    <name evidence="5" type="ORF">RBI_II00594</name>
</gene>
<feature type="active site" description="Acyl-thioester intermediate" evidence="2">
    <location>
        <position position="240"/>
    </location>
</feature>
<feature type="compositionally biased region" description="Basic and acidic residues" evidence="3">
    <location>
        <begin position="65"/>
        <end position="77"/>
    </location>
</feature>
<keyword evidence="1" id="KW-0378">Hydrolase</keyword>
<evidence type="ECO:0000313" key="5">
    <source>
        <dbReference type="EMBL" id="CCO06348.1"/>
    </source>
</evidence>
<dbReference type="EMBL" id="HF545617">
    <property type="protein sequence ID" value="CCO06348.1"/>
    <property type="molecule type" value="Genomic_DNA"/>
</dbReference>
<accession>A0AAW5KL92</accession>
<feature type="active site" description="Proton donor/acceptor" evidence="2">
    <location>
        <position position="151"/>
    </location>
</feature>
<dbReference type="CDD" id="cd05826">
    <property type="entry name" value="Sortase_B"/>
    <property type="match status" value="1"/>
</dbReference>
<dbReference type="Proteomes" id="UP000027600">
    <property type="component" value="Chromosome II"/>
</dbReference>